<protein>
    <submittedName>
        <fullName evidence="2">Uncharacterized protein</fullName>
    </submittedName>
</protein>
<feature type="transmembrane region" description="Helical" evidence="1">
    <location>
        <begin position="54"/>
        <end position="72"/>
    </location>
</feature>
<dbReference type="AlphaFoldDB" id="A0A3N6PYW4"/>
<feature type="non-terminal residue" evidence="2">
    <location>
        <position position="86"/>
    </location>
</feature>
<keyword evidence="3" id="KW-1185">Reference proteome</keyword>
<dbReference type="EMBL" id="RCBY01000371">
    <property type="protein sequence ID" value="RQH22338.1"/>
    <property type="molecule type" value="Genomic_DNA"/>
</dbReference>
<organism evidence="2 3">
    <name type="scientific">Okeania hirsuta</name>
    <dbReference type="NCBI Taxonomy" id="1458930"/>
    <lineage>
        <taxon>Bacteria</taxon>
        <taxon>Bacillati</taxon>
        <taxon>Cyanobacteriota</taxon>
        <taxon>Cyanophyceae</taxon>
        <taxon>Oscillatoriophycideae</taxon>
        <taxon>Oscillatoriales</taxon>
        <taxon>Microcoleaceae</taxon>
        <taxon>Okeania</taxon>
    </lineage>
</organism>
<name>A0A3N6PYW4_9CYAN</name>
<accession>A0A3N6PYW4</accession>
<keyword evidence="1" id="KW-1133">Transmembrane helix</keyword>
<evidence type="ECO:0000313" key="3">
    <source>
        <dbReference type="Proteomes" id="UP000269154"/>
    </source>
</evidence>
<evidence type="ECO:0000256" key="1">
    <source>
        <dbReference type="SAM" id="Phobius"/>
    </source>
</evidence>
<evidence type="ECO:0000313" key="2">
    <source>
        <dbReference type="EMBL" id="RQH22338.1"/>
    </source>
</evidence>
<proteinExistence type="predicted"/>
<feature type="transmembrane region" description="Helical" evidence="1">
    <location>
        <begin position="26"/>
        <end position="47"/>
    </location>
</feature>
<reference evidence="2 3" key="1">
    <citation type="journal article" date="2018" name="ACS Chem. Biol.">
        <title>Ketoreductase domain dysfunction expands chemodiversity: malyngamide biosynthesis in the cyanobacterium Okeania hirsuta.</title>
        <authorList>
            <person name="Moss N.A."/>
            <person name="Leao T."/>
            <person name="Rankin M."/>
            <person name="McCullough T.M."/>
            <person name="Qu P."/>
            <person name="Korobeynikov A."/>
            <person name="Smith J.L."/>
            <person name="Gerwick L."/>
            <person name="Gerwick W.H."/>
        </authorList>
    </citation>
    <scope>NUCLEOTIDE SEQUENCE [LARGE SCALE GENOMIC DNA]</scope>
    <source>
        <strain evidence="2 3">PAB10Feb10-1</strain>
    </source>
</reference>
<gene>
    <name evidence="2" type="ORF">D5R40_31110</name>
</gene>
<dbReference type="Proteomes" id="UP000269154">
    <property type="component" value="Unassembled WGS sequence"/>
</dbReference>
<dbReference type="RefSeq" id="WP_134239645.1">
    <property type="nucleotide sequence ID" value="NZ_RCBY01000371.1"/>
</dbReference>
<keyword evidence="1" id="KW-0472">Membrane</keyword>
<sequence length="86" mass="9559">MGWIFLANAMLWAALCAFSFQKISDSFKWVCCLVLGAFLTLSVVLLLDKNLLAIGLGVEALVLMSFGFRFALPKVRMEAWLIMAIV</sequence>
<keyword evidence="1" id="KW-0812">Transmembrane</keyword>
<comment type="caution">
    <text evidence="2">The sequence shown here is derived from an EMBL/GenBank/DDBJ whole genome shotgun (WGS) entry which is preliminary data.</text>
</comment>